<name>A0A1H7DVG7_9ACTN</name>
<keyword evidence="2" id="KW-1185">Reference proteome</keyword>
<sequence>MNDHTPRLGVDIGRVIIDGPNHPGGGDTAFFSGDEATMLATPEVPGAVEAVARLVALFDGRVWLVSKCGPRVAARTRRWLDAHDFYRRSGLARDHVRFCRTRADKRTHCLELGLTHFVDDHPEVHAAIRGTVAHQYVFGPQRRPVPSYGRHTPTWADVERLVTDSLGETCRTRSP</sequence>
<dbReference type="Gene3D" id="3.40.50.1000">
    <property type="entry name" value="HAD superfamily/HAD-like"/>
    <property type="match status" value="1"/>
</dbReference>
<dbReference type="STRING" id="1144548.SAMN05443287_115101"/>
<gene>
    <name evidence="1" type="ORF">SAMN05443287_115101</name>
</gene>
<organism evidence="1 2">
    <name type="scientific">Micromonospora phaseoli</name>
    <dbReference type="NCBI Taxonomy" id="1144548"/>
    <lineage>
        <taxon>Bacteria</taxon>
        <taxon>Bacillati</taxon>
        <taxon>Actinomycetota</taxon>
        <taxon>Actinomycetes</taxon>
        <taxon>Micromonosporales</taxon>
        <taxon>Micromonosporaceae</taxon>
        <taxon>Micromonospora</taxon>
    </lineage>
</organism>
<dbReference type="EMBL" id="FNYV01000015">
    <property type="protein sequence ID" value="SEK03310.1"/>
    <property type="molecule type" value="Genomic_DNA"/>
</dbReference>
<reference evidence="2" key="1">
    <citation type="submission" date="2016-10" db="EMBL/GenBank/DDBJ databases">
        <authorList>
            <person name="Varghese N."/>
            <person name="Submissions S."/>
        </authorList>
    </citation>
    <scope>NUCLEOTIDE SEQUENCE [LARGE SCALE GENOMIC DNA]</scope>
    <source>
        <strain evidence="2">CGMCC 4.7038</strain>
    </source>
</reference>
<dbReference type="RefSeq" id="WP_092382964.1">
    <property type="nucleotide sequence ID" value="NZ_BOPI01000043.1"/>
</dbReference>
<dbReference type="Proteomes" id="UP000198707">
    <property type="component" value="Unassembled WGS sequence"/>
</dbReference>
<proteinExistence type="predicted"/>
<accession>A0A1H7DVG7</accession>
<dbReference type="AlphaFoldDB" id="A0A1H7DVG7"/>
<evidence type="ECO:0000313" key="1">
    <source>
        <dbReference type="EMBL" id="SEK03310.1"/>
    </source>
</evidence>
<evidence type="ECO:0000313" key="2">
    <source>
        <dbReference type="Proteomes" id="UP000198707"/>
    </source>
</evidence>
<dbReference type="OrthoDB" id="3674144at2"/>
<dbReference type="InterPro" id="IPR023214">
    <property type="entry name" value="HAD_sf"/>
</dbReference>
<protein>
    <submittedName>
        <fullName evidence="1">Uncharacterized protein</fullName>
    </submittedName>
</protein>